<dbReference type="PANTHER" id="PTHR12169:SF6">
    <property type="entry name" value="AFG1-LIKE ATPASE"/>
    <property type="match status" value="1"/>
</dbReference>
<gene>
    <name evidence="4" type="ORF">E2F46_12085</name>
</gene>
<evidence type="ECO:0000256" key="3">
    <source>
        <dbReference type="SAM" id="MobiDB-lite"/>
    </source>
</evidence>
<protein>
    <submittedName>
        <fullName evidence="4">Cell division protein ZapE</fullName>
    </submittedName>
</protein>
<proteinExistence type="predicted"/>
<reference evidence="4 5" key="1">
    <citation type="submission" date="2019-03" db="EMBL/GenBank/DDBJ databases">
        <title>Luteimonas zhaokaii sp.nov., isolated from the rectal contents of Plateau pika in Yushu, Qinghai Province, China.</title>
        <authorList>
            <person name="Zhang G."/>
        </authorList>
    </citation>
    <scope>NUCLEOTIDE SEQUENCE [LARGE SCALE GENOMIC DNA]</scope>
    <source>
        <strain evidence="4 5">B9</strain>
    </source>
</reference>
<organism evidence="4 5">
    <name type="scientific">Luteimonas aestuarii</name>
    <dbReference type="NCBI Taxonomy" id="453837"/>
    <lineage>
        <taxon>Bacteria</taxon>
        <taxon>Pseudomonadati</taxon>
        <taxon>Pseudomonadota</taxon>
        <taxon>Gammaproteobacteria</taxon>
        <taxon>Lysobacterales</taxon>
        <taxon>Lysobacteraceae</taxon>
        <taxon>Luteimonas</taxon>
    </lineage>
</organism>
<dbReference type="GO" id="GO:0051301">
    <property type="term" value="P:cell division"/>
    <property type="evidence" value="ECO:0007669"/>
    <property type="project" value="UniProtKB-KW"/>
</dbReference>
<keyword evidence="4" id="KW-0131">Cell cycle</keyword>
<dbReference type="Proteomes" id="UP000294796">
    <property type="component" value="Unassembled WGS sequence"/>
</dbReference>
<dbReference type="InterPro" id="IPR005654">
    <property type="entry name" value="ATPase_AFG1-like"/>
</dbReference>
<dbReference type="InterPro" id="IPR027417">
    <property type="entry name" value="P-loop_NTPase"/>
</dbReference>
<dbReference type="PANTHER" id="PTHR12169">
    <property type="entry name" value="ATPASE N2B"/>
    <property type="match status" value="1"/>
</dbReference>
<evidence type="ECO:0000256" key="2">
    <source>
        <dbReference type="ARBA" id="ARBA00022840"/>
    </source>
</evidence>
<dbReference type="GO" id="GO:0032153">
    <property type="term" value="C:cell division site"/>
    <property type="evidence" value="ECO:0007669"/>
    <property type="project" value="TreeGrafter"/>
</dbReference>
<keyword evidence="5" id="KW-1185">Reference proteome</keyword>
<keyword evidence="1" id="KW-0547">Nucleotide-binding</keyword>
<dbReference type="OrthoDB" id="9774491at2"/>
<keyword evidence="2" id="KW-0067">ATP-binding</keyword>
<evidence type="ECO:0000256" key="1">
    <source>
        <dbReference type="ARBA" id="ARBA00022741"/>
    </source>
</evidence>
<sequence>MTDAQAAARPSARYRDGVARGDWSDDPAQHEALRALDGLHEALLQPQPRSLLGKLLGRERAAAPMGLYLWGGVGRGKTFLVDLFFAGLTLPDVRSADLHGVSAGRGDGNGKRRTHFHRFMRGVHEQLREHAGEADPLAAIVRGWRRHLRVLVLDEFFVSDIGDAMLLGRLLERMFAEGIVLVTTSNVDPQDLYKDGLQRARFLPAIALVQQHCDVVFLDSDVDYRLRALTRSPVYRAPLDDASDAWLESRWHELGGDDANRDAGIDIDGRRIAVRARCKDMAWFDFDALCEGPRGATDYIEISREFHTVLLGGIPVLGETRNDAARRFVTLVDELYDRHVNLVCTADAAPHALYAGERLAGAFERTASRLVEMQSAEYLAAQHRA</sequence>
<accession>A0A4R5TQV4</accession>
<dbReference type="Pfam" id="PF03969">
    <property type="entry name" value="AFG1_ATPase"/>
    <property type="match status" value="1"/>
</dbReference>
<dbReference type="SUPFAM" id="SSF52540">
    <property type="entry name" value="P-loop containing nucleoside triphosphate hydrolases"/>
    <property type="match status" value="1"/>
</dbReference>
<dbReference type="EMBL" id="SMTF01000010">
    <property type="protein sequence ID" value="TDK23099.1"/>
    <property type="molecule type" value="Genomic_DNA"/>
</dbReference>
<evidence type="ECO:0000313" key="4">
    <source>
        <dbReference type="EMBL" id="TDK23099.1"/>
    </source>
</evidence>
<dbReference type="Gene3D" id="3.40.50.300">
    <property type="entry name" value="P-loop containing nucleotide triphosphate hydrolases"/>
    <property type="match status" value="1"/>
</dbReference>
<feature type="compositionally biased region" description="Basic and acidic residues" evidence="3">
    <location>
        <begin position="13"/>
        <end position="25"/>
    </location>
</feature>
<dbReference type="NCBIfam" id="NF040713">
    <property type="entry name" value="ZapE"/>
    <property type="match status" value="1"/>
</dbReference>
<comment type="caution">
    <text evidence="4">The sequence shown here is derived from an EMBL/GenBank/DDBJ whole genome shotgun (WGS) entry which is preliminary data.</text>
</comment>
<name>A0A4R5TQV4_9GAMM</name>
<feature type="region of interest" description="Disordered" evidence="3">
    <location>
        <begin position="1"/>
        <end position="25"/>
    </location>
</feature>
<dbReference type="GO" id="GO:0005737">
    <property type="term" value="C:cytoplasm"/>
    <property type="evidence" value="ECO:0007669"/>
    <property type="project" value="TreeGrafter"/>
</dbReference>
<dbReference type="RefSeq" id="WP_133322379.1">
    <property type="nucleotide sequence ID" value="NZ_SMTF01000010.1"/>
</dbReference>
<dbReference type="GO" id="GO:0016887">
    <property type="term" value="F:ATP hydrolysis activity"/>
    <property type="evidence" value="ECO:0007669"/>
    <property type="project" value="InterPro"/>
</dbReference>
<keyword evidence="4" id="KW-0132">Cell division</keyword>
<dbReference type="GO" id="GO:0005524">
    <property type="term" value="F:ATP binding"/>
    <property type="evidence" value="ECO:0007669"/>
    <property type="project" value="UniProtKB-KW"/>
</dbReference>
<evidence type="ECO:0000313" key="5">
    <source>
        <dbReference type="Proteomes" id="UP000294796"/>
    </source>
</evidence>
<dbReference type="AlphaFoldDB" id="A0A4R5TQV4"/>